<dbReference type="SUPFAM" id="SSF52096">
    <property type="entry name" value="ClpP/crotonase"/>
    <property type="match status" value="1"/>
</dbReference>
<gene>
    <name evidence="6" type="ORF">CHI95_00080</name>
</gene>
<dbReference type="PANTHER" id="PTHR33209">
    <property type="entry name" value="PROTEASE 4"/>
    <property type="match status" value="1"/>
</dbReference>
<dbReference type="EMBL" id="NOWC01000001">
    <property type="protein sequence ID" value="OZS76269.1"/>
    <property type="molecule type" value="Genomic_DNA"/>
</dbReference>
<dbReference type="GO" id="GO:0006508">
    <property type="term" value="P:proteolysis"/>
    <property type="evidence" value="ECO:0007669"/>
    <property type="project" value="UniProtKB-KW"/>
</dbReference>
<dbReference type="PANTHER" id="PTHR33209:SF1">
    <property type="entry name" value="PEPTIDASE S49 DOMAIN-CONTAINING PROTEIN"/>
    <property type="match status" value="1"/>
</dbReference>
<dbReference type="Gene3D" id="3.90.226.10">
    <property type="entry name" value="2-enoyl-CoA Hydratase, Chain A, domain 1"/>
    <property type="match status" value="1"/>
</dbReference>
<name>A0A264VY65_PRORE</name>
<dbReference type="InterPro" id="IPR033855">
    <property type="entry name" value="Protein_C"/>
</dbReference>
<evidence type="ECO:0000313" key="6">
    <source>
        <dbReference type="EMBL" id="OZS76269.1"/>
    </source>
</evidence>
<dbReference type="GO" id="GO:0008236">
    <property type="term" value="F:serine-type peptidase activity"/>
    <property type="evidence" value="ECO:0007669"/>
    <property type="project" value="UniProtKB-KW"/>
</dbReference>
<dbReference type="InterPro" id="IPR029045">
    <property type="entry name" value="ClpP/crotonase-like_dom_sf"/>
</dbReference>
<evidence type="ECO:0000256" key="3">
    <source>
        <dbReference type="ARBA" id="ARBA00022801"/>
    </source>
</evidence>
<evidence type="ECO:0000256" key="1">
    <source>
        <dbReference type="ARBA" id="ARBA00008683"/>
    </source>
</evidence>
<evidence type="ECO:0000259" key="5">
    <source>
        <dbReference type="Pfam" id="PF01343"/>
    </source>
</evidence>
<comment type="similarity">
    <text evidence="1">Belongs to the peptidase S49 family.</text>
</comment>
<proteinExistence type="inferred from homology"/>
<dbReference type="Proteomes" id="UP000216001">
    <property type="component" value="Unassembled WGS sequence"/>
</dbReference>
<evidence type="ECO:0000313" key="7">
    <source>
        <dbReference type="Proteomes" id="UP000216001"/>
    </source>
</evidence>
<keyword evidence="4" id="KW-0720">Serine protease</keyword>
<dbReference type="CDD" id="cd07022">
    <property type="entry name" value="S49_Sppa_36K_type"/>
    <property type="match status" value="1"/>
</dbReference>
<keyword evidence="3" id="KW-0378">Hydrolase</keyword>
<evidence type="ECO:0000256" key="2">
    <source>
        <dbReference type="ARBA" id="ARBA00022670"/>
    </source>
</evidence>
<sequence length="287" mass="31357">MNLPHLAQKLFNTPLAIHPQKAEVVISAVMERFGITQIRSTMMEDDYYDDDRFSRKKKADAGYDILEGIALIPVQGTLVQKLGSLRPYSGMTGYDGIRQVFLSAIHDPEVKGICLDIDSPGGEVAGCFDLVDLIYELRGKKPIYAILSENAYSAAYAIASAADKIYVPRTGGVGSVGVIVIHCDWSQRIKEDGLKVSIITYGDRKAESNPYVALSEEARTAIQHDVDEMGRLFVSTVSRNRGLSEKIIRNTQAACFLADEGVQMGLADVVASPDVAFHELIKVSGVK</sequence>
<dbReference type="AlphaFoldDB" id="A0A264VY65"/>
<dbReference type="InterPro" id="IPR002142">
    <property type="entry name" value="Peptidase_S49"/>
</dbReference>
<protein>
    <submittedName>
        <fullName evidence="6">Serine peptidase</fullName>
    </submittedName>
</protein>
<keyword evidence="2" id="KW-0645">Protease</keyword>
<dbReference type="Pfam" id="PF01343">
    <property type="entry name" value="Peptidase_S49"/>
    <property type="match status" value="1"/>
</dbReference>
<accession>A0A264VY65</accession>
<evidence type="ECO:0000256" key="4">
    <source>
        <dbReference type="ARBA" id="ARBA00022825"/>
    </source>
</evidence>
<dbReference type="RefSeq" id="WP_094960378.1">
    <property type="nucleotide sequence ID" value="NZ_NOWC01000001.1"/>
</dbReference>
<organism evidence="6 7">
    <name type="scientific">Providencia rettgeri</name>
    <dbReference type="NCBI Taxonomy" id="587"/>
    <lineage>
        <taxon>Bacteria</taxon>
        <taxon>Pseudomonadati</taxon>
        <taxon>Pseudomonadota</taxon>
        <taxon>Gammaproteobacteria</taxon>
        <taxon>Enterobacterales</taxon>
        <taxon>Morganellaceae</taxon>
        <taxon>Providencia</taxon>
    </lineage>
</organism>
<comment type="caution">
    <text evidence="6">The sequence shown here is derived from an EMBL/GenBank/DDBJ whole genome shotgun (WGS) entry which is preliminary data.</text>
</comment>
<reference evidence="6 7" key="1">
    <citation type="submission" date="2017-07" db="EMBL/GenBank/DDBJ databases">
        <title>blaIMP-27 on transferable plasmids in Proteus mirabilis and Providencia rettgeri.</title>
        <authorList>
            <person name="Potter R."/>
        </authorList>
    </citation>
    <scope>NUCLEOTIDE SEQUENCE [LARGE SCALE GENOMIC DNA]</scope>
    <source>
        <strain evidence="6 7">PR1</strain>
    </source>
</reference>
<feature type="domain" description="Peptidase S49" evidence="5">
    <location>
        <begin position="138"/>
        <end position="284"/>
    </location>
</feature>